<organism evidence="2 3">
    <name type="scientific">Terfezia boudieri ATCC MYA-4762</name>
    <dbReference type="NCBI Taxonomy" id="1051890"/>
    <lineage>
        <taxon>Eukaryota</taxon>
        <taxon>Fungi</taxon>
        <taxon>Dikarya</taxon>
        <taxon>Ascomycota</taxon>
        <taxon>Pezizomycotina</taxon>
        <taxon>Pezizomycetes</taxon>
        <taxon>Pezizales</taxon>
        <taxon>Pezizaceae</taxon>
        <taxon>Terfezia</taxon>
    </lineage>
</organism>
<dbReference type="EMBL" id="ML121538">
    <property type="protein sequence ID" value="RPB25311.1"/>
    <property type="molecule type" value="Genomic_DNA"/>
</dbReference>
<dbReference type="SUPFAM" id="SSF89372">
    <property type="entry name" value="Fucose-specific lectin"/>
    <property type="match status" value="1"/>
</dbReference>
<protein>
    <submittedName>
        <fullName evidence="2">Uncharacterized protein</fullName>
    </submittedName>
</protein>
<evidence type="ECO:0000256" key="1">
    <source>
        <dbReference type="ARBA" id="ARBA00009042"/>
    </source>
</evidence>
<dbReference type="Pfam" id="PF07938">
    <property type="entry name" value="Fungal_lectin"/>
    <property type="match status" value="1"/>
</dbReference>
<comment type="similarity">
    <text evidence="1">Belongs to the fungal fucose-specific lectin family.</text>
</comment>
<dbReference type="OrthoDB" id="5358239at2759"/>
<dbReference type="STRING" id="1051890.A0A3N4LXA9"/>
<evidence type="ECO:0000313" key="2">
    <source>
        <dbReference type="EMBL" id="RPB25311.1"/>
    </source>
</evidence>
<dbReference type="InParanoid" id="A0A3N4LXA9"/>
<proteinExistence type="inferred from homology"/>
<sequence length="314" mass="36589">MTCGLYWVGSLMIAPTGIIRESLFLRDKRHWKLTRINFVTDGAKMESPLTAILWANGVEKRLFYLDQSNLIREVLCSNGFSWAEDQHNGLTSLKIATHHQSGLIAGHNRTGGDELWIRVFYQNEHLQLQELKFDSCHRRWVHGYKELPHALPGSVLAFGAHTNSTFLHLYYQKQDSQPAEIYYMPWWWLNPLNMWFHGAYRPVGHYPNRTAIACIIRERHFREGHFRIFCHEGSGIISENICWSPLRWAPLIWAGTTRLPIKFPNVSHFVALEWMEPDVHEEWQPHIIGINTAEGTIWDYIVGSEKLESRSLCL</sequence>
<dbReference type="Proteomes" id="UP000267821">
    <property type="component" value="Unassembled WGS sequence"/>
</dbReference>
<evidence type="ECO:0000313" key="3">
    <source>
        <dbReference type="Proteomes" id="UP000267821"/>
    </source>
</evidence>
<keyword evidence="3" id="KW-1185">Reference proteome</keyword>
<dbReference type="AlphaFoldDB" id="A0A3N4LXA9"/>
<feature type="non-terminal residue" evidence="2">
    <location>
        <position position="314"/>
    </location>
</feature>
<dbReference type="InterPro" id="IPR012475">
    <property type="entry name" value="Fungal_lectin"/>
</dbReference>
<dbReference type="Gene3D" id="2.120.10.70">
    <property type="entry name" value="Fucose-specific lectin"/>
    <property type="match status" value="1"/>
</dbReference>
<gene>
    <name evidence="2" type="ORF">L211DRAFT_836642</name>
</gene>
<reference evidence="2 3" key="1">
    <citation type="journal article" date="2018" name="Nat. Ecol. Evol.">
        <title>Pezizomycetes genomes reveal the molecular basis of ectomycorrhizal truffle lifestyle.</title>
        <authorList>
            <person name="Murat C."/>
            <person name="Payen T."/>
            <person name="Noel B."/>
            <person name="Kuo A."/>
            <person name="Morin E."/>
            <person name="Chen J."/>
            <person name="Kohler A."/>
            <person name="Krizsan K."/>
            <person name="Balestrini R."/>
            <person name="Da Silva C."/>
            <person name="Montanini B."/>
            <person name="Hainaut M."/>
            <person name="Levati E."/>
            <person name="Barry K.W."/>
            <person name="Belfiori B."/>
            <person name="Cichocki N."/>
            <person name="Clum A."/>
            <person name="Dockter R.B."/>
            <person name="Fauchery L."/>
            <person name="Guy J."/>
            <person name="Iotti M."/>
            <person name="Le Tacon F."/>
            <person name="Lindquist E.A."/>
            <person name="Lipzen A."/>
            <person name="Malagnac F."/>
            <person name="Mello A."/>
            <person name="Molinier V."/>
            <person name="Miyauchi S."/>
            <person name="Poulain J."/>
            <person name="Riccioni C."/>
            <person name="Rubini A."/>
            <person name="Sitrit Y."/>
            <person name="Splivallo R."/>
            <person name="Traeger S."/>
            <person name="Wang M."/>
            <person name="Zifcakova L."/>
            <person name="Wipf D."/>
            <person name="Zambonelli A."/>
            <person name="Paolocci F."/>
            <person name="Nowrousian M."/>
            <person name="Ottonello S."/>
            <person name="Baldrian P."/>
            <person name="Spatafora J.W."/>
            <person name="Henrissat B."/>
            <person name="Nagy L.G."/>
            <person name="Aury J.M."/>
            <person name="Wincker P."/>
            <person name="Grigoriev I.V."/>
            <person name="Bonfante P."/>
            <person name="Martin F.M."/>
        </authorList>
    </citation>
    <scope>NUCLEOTIDE SEQUENCE [LARGE SCALE GENOMIC DNA]</scope>
    <source>
        <strain evidence="2 3">ATCC MYA-4762</strain>
    </source>
</reference>
<name>A0A3N4LXA9_9PEZI</name>
<accession>A0A3N4LXA9</accession>